<dbReference type="InterPro" id="IPR028082">
    <property type="entry name" value="Peripla_BP_I"/>
</dbReference>
<evidence type="ECO:0000256" key="2">
    <source>
        <dbReference type="ARBA" id="ARBA00023125"/>
    </source>
</evidence>
<dbReference type="CDD" id="cd01574">
    <property type="entry name" value="PBP1_LacI"/>
    <property type="match status" value="1"/>
</dbReference>
<dbReference type="InterPro" id="IPR010982">
    <property type="entry name" value="Lambda_DNA-bd_dom_sf"/>
</dbReference>
<evidence type="ECO:0000259" key="5">
    <source>
        <dbReference type="PROSITE" id="PS50932"/>
    </source>
</evidence>
<evidence type="ECO:0000256" key="4">
    <source>
        <dbReference type="SAM" id="MobiDB-lite"/>
    </source>
</evidence>
<dbReference type="CDD" id="cd01392">
    <property type="entry name" value="HTH_LacI"/>
    <property type="match status" value="1"/>
</dbReference>
<dbReference type="PANTHER" id="PTHR30146">
    <property type="entry name" value="LACI-RELATED TRANSCRIPTIONAL REPRESSOR"/>
    <property type="match status" value="1"/>
</dbReference>
<comment type="caution">
    <text evidence="6">The sequence shown here is derived from an EMBL/GenBank/DDBJ whole genome shotgun (WGS) entry which is preliminary data.</text>
</comment>
<dbReference type="PROSITE" id="PS50932">
    <property type="entry name" value="HTH_LACI_2"/>
    <property type="match status" value="1"/>
</dbReference>
<gene>
    <name evidence="6" type="ORF">ACFSE6_09415</name>
</gene>
<dbReference type="SUPFAM" id="SSF53822">
    <property type="entry name" value="Periplasmic binding protein-like I"/>
    <property type="match status" value="1"/>
</dbReference>
<sequence length="338" mass="35518">MRRPRPSMADVGRASNVSAQTVSRYFTGRGYVSAETRARIASAVAELGYRPNASARSFRMQRSSIVGVLALGSLNFGSTDTLTGLGRSARAGGYTLAIAQVEVGYDPSGWEGEARRALEHFVSIPVDGVIVSSPIAGVEDVVAEVAGSTPVVLVSERPRDAAGSVGAHSFLAGVQATRHLIELGHRRIAHVAGPSTRNESVEREQGYRQAMADAGLEPAVIAGAHDWNARSGYAAAGEVGDATAVFAANDEMALGLMSGMAERGMAAPRDVSVVGVDDMPSAAYFSPPLTTVRLDFRALGARAFDLLIDRIEGRSASTEQPLEPTLVVRTSTAPPRRD</sequence>
<dbReference type="SMART" id="SM00354">
    <property type="entry name" value="HTH_LACI"/>
    <property type="match status" value="1"/>
</dbReference>
<dbReference type="InterPro" id="IPR046335">
    <property type="entry name" value="LacI/GalR-like_sensor"/>
</dbReference>
<keyword evidence="3" id="KW-0804">Transcription</keyword>
<dbReference type="InterPro" id="IPR000843">
    <property type="entry name" value="HTH_LacI"/>
</dbReference>
<dbReference type="PANTHER" id="PTHR30146:SF109">
    <property type="entry name" value="HTH-TYPE TRANSCRIPTIONAL REGULATOR GALS"/>
    <property type="match status" value="1"/>
</dbReference>
<dbReference type="Gene3D" id="1.10.260.40">
    <property type="entry name" value="lambda repressor-like DNA-binding domains"/>
    <property type="match status" value="1"/>
</dbReference>
<keyword evidence="7" id="KW-1185">Reference proteome</keyword>
<dbReference type="Pfam" id="PF00356">
    <property type="entry name" value="LacI"/>
    <property type="match status" value="1"/>
</dbReference>
<dbReference type="Pfam" id="PF13377">
    <property type="entry name" value="Peripla_BP_3"/>
    <property type="match status" value="1"/>
</dbReference>
<dbReference type="SUPFAM" id="SSF47413">
    <property type="entry name" value="lambda repressor-like DNA-binding domains"/>
    <property type="match status" value="1"/>
</dbReference>
<organism evidence="6 7">
    <name type="scientific">Georgenia deserti</name>
    <dbReference type="NCBI Taxonomy" id="2093781"/>
    <lineage>
        <taxon>Bacteria</taxon>
        <taxon>Bacillati</taxon>
        <taxon>Actinomycetota</taxon>
        <taxon>Actinomycetes</taxon>
        <taxon>Micrococcales</taxon>
        <taxon>Bogoriellaceae</taxon>
        <taxon>Georgenia</taxon>
    </lineage>
</organism>
<protein>
    <submittedName>
        <fullName evidence="6">LacI family DNA-binding transcriptional regulator</fullName>
    </submittedName>
</protein>
<keyword evidence="2 6" id="KW-0238">DNA-binding</keyword>
<keyword evidence="1" id="KW-0805">Transcription regulation</keyword>
<evidence type="ECO:0000313" key="6">
    <source>
        <dbReference type="EMBL" id="MFD1718053.1"/>
    </source>
</evidence>
<dbReference type="Gene3D" id="3.40.50.2300">
    <property type="match status" value="2"/>
</dbReference>
<feature type="compositionally biased region" description="Polar residues" evidence="4">
    <location>
        <begin position="328"/>
        <end position="338"/>
    </location>
</feature>
<dbReference type="RefSeq" id="WP_388005562.1">
    <property type="nucleotide sequence ID" value="NZ_JBHUEE010000004.1"/>
</dbReference>
<evidence type="ECO:0000256" key="3">
    <source>
        <dbReference type="ARBA" id="ARBA00023163"/>
    </source>
</evidence>
<dbReference type="GO" id="GO:0003677">
    <property type="term" value="F:DNA binding"/>
    <property type="evidence" value="ECO:0007669"/>
    <property type="project" value="UniProtKB-KW"/>
</dbReference>
<dbReference type="EMBL" id="JBHUEE010000004">
    <property type="protein sequence ID" value="MFD1718053.1"/>
    <property type="molecule type" value="Genomic_DNA"/>
</dbReference>
<dbReference type="Proteomes" id="UP001597277">
    <property type="component" value="Unassembled WGS sequence"/>
</dbReference>
<feature type="domain" description="HTH lacI-type" evidence="5">
    <location>
        <begin position="6"/>
        <end position="60"/>
    </location>
</feature>
<evidence type="ECO:0000313" key="7">
    <source>
        <dbReference type="Proteomes" id="UP001597277"/>
    </source>
</evidence>
<name>A0ABW4L392_9MICO</name>
<feature type="region of interest" description="Disordered" evidence="4">
    <location>
        <begin position="315"/>
        <end position="338"/>
    </location>
</feature>
<accession>A0ABW4L392</accession>
<evidence type="ECO:0000256" key="1">
    <source>
        <dbReference type="ARBA" id="ARBA00023015"/>
    </source>
</evidence>
<reference evidence="7" key="1">
    <citation type="journal article" date="2019" name="Int. J. Syst. Evol. Microbiol.">
        <title>The Global Catalogue of Microorganisms (GCM) 10K type strain sequencing project: providing services to taxonomists for standard genome sequencing and annotation.</title>
        <authorList>
            <consortium name="The Broad Institute Genomics Platform"/>
            <consortium name="The Broad Institute Genome Sequencing Center for Infectious Disease"/>
            <person name="Wu L."/>
            <person name="Ma J."/>
        </authorList>
    </citation>
    <scope>NUCLEOTIDE SEQUENCE [LARGE SCALE GENOMIC DNA]</scope>
    <source>
        <strain evidence="7">JCM 17130</strain>
    </source>
</reference>
<proteinExistence type="predicted"/>